<evidence type="ECO:0000259" key="9">
    <source>
        <dbReference type="Pfam" id="PF05057"/>
    </source>
</evidence>
<dbReference type="InterPro" id="IPR007751">
    <property type="entry name" value="DUF676_lipase-like"/>
</dbReference>
<dbReference type="InterPro" id="IPR052374">
    <property type="entry name" value="SERAC1"/>
</dbReference>
<reference evidence="11" key="4">
    <citation type="journal article" date="2015" name="G3 (Bethesda)">
        <title>Genome sequences of three phytopathogenic species of the Magnaporthaceae family of fungi.</title>
        <authorList>
            <person name="Okagaki L.H."/>
            <person name="Nunes C.C."/>
            <person name="Sailsbery J."/>
            <person name="Clay B."/>
            <person name="Brown D."/>
            <person name="John T."/>
            <person name="Oh Y."/>
            <person name="Young N."/>
            <person name="Fitzgerald M."/>
            <person name="Haas B.J."/>
            <person name="Zeng Q."/>
            <person name="Young S."/>
            <person name="Adiconis X."/>
            <person name="Fan L."/>
            <person name="Levin J.Z."/>
            <person name="Mitchell T.K."/>
            <person name="Okubara P.A."/>
            <person name="Farman M.L."/>
            <person name="Kohn L.M."/>
            <person name="Birren B."/>
            <person name="Ma L.-J."/>
            <person name="Dean R.A."/>
        </authorList>
    </citation>
    <scope>NUCLEOTIDE SEQUENCE</scope>
    <source>
        <strain evidence="11">ATCC 64411 / 73-15</strain>
    </source>
</reference>
<gene>
    <name evidence="10" type="ORF">MAPG_05538</name>
</gene>
<reference evidence="10" key="3">
    <citation type="submission" date="2011-03" db="EMBL/GenBank/DDBJ databases">
        <title>Annotation of Magnaporthe poae ATCC 64411.</title>
        <authorList>
            <person name="Ma L.-J."/>
            <person name="Dead R."/>
            <person name="Young S.K."/>
            <person name="Zeng Q."/>
            <person name="Gargeya S."/>
            <person name="Fitzgerald M."/>
            <person name="Haas B."/>
            <person name="Abouelleil A."/>
            <person name="Alvarado L."/>
            <person name="Arachchi H.M."/>
            <person name="Berlin A."/>
            <person name="Brown A."/>
            <person name="Chapman S.B."/>
            <person name="Chen Z."/>
            <person name="Dunbar C."/>
            <person name="Freedman E."/>
            <person name="Gearin G."/>
            <person name="Gellesch M."/>
            <person name="Goldberg J."/>
            <person name="Griggs A."/>
            <person name="Gujja S."/>
            <person name="Heiman D."/>
            <person name="Howarth C."/>
            <person name="Larson L."/>
            <person name="Lui A."/>
            <person name="MacDonald P.J.P."/>
            <person name="Mehta T."/>
            <person name="Montmayeur A."/>
            <person name="Murphy C."/>
            <person name="Neiman D."/>
            <person name="Pearson M."/>
            <person name="Priest M."/>
            <person name="Roberts A."/>
            <person name="Saif S."/>
            <person name="Shea T."/>
            <person name="Shenoy N."/>
            <person name="Sisk P."/>
            <person name="Stolte C."/>
            <person name="Sykes S."/>
            <person name="Yandava C."/>
            <person name="Wortman J."/>
            <person name="Nusbaum C."/>
            <person name="Birren B."/>
        </authorList>
    </citation>
    <scope>NUCLEOTIDE SEQUENCE</scope>
    <source>
        <strain evidence="10">ATCC 64411</strain>
    </source>
</reference>
<sequence length="377" mass="41063">MPKRMILRQLYDPSKAGRAPTVDLVLVHGLNGDPIQTWSSSQEPGSGWPQRLLPEVQPLTRVLSFGYNADIYHNNSAAGIRGNARALLTQLQTLRSDLQATTRPIVFLAHCLGGLIVKQAMAFANAESEHEAVASATKTIIFLGTPHIGADKRRLELLASRLSHFTRNGKASDLIDAIKRDAEDLSEIQEDFCHHAAKYKIVSCYETDKWKGADGLIVDETSAMMIVENELVPVGGDHLTMCHFEEGLEDPDFKRICQLIMEASGEAPTSAQAEELGEGVAGLNGGPAVAPNRFEPTESEDRIDAPTDVHQQVRQKEGATIITTSAVFTCVVSGPPAPAPAPATKTGPELEVQAEKDQPAVAKPRRRVRRFLKRLLD</sequence>
<feature type="region of interest" description="Disordered" evidence="8">
    <location>
        <begin position="336"/>
        <end position="363"/>
    </location>
</feature>
<dbReference type="OrthoDB" id="1658288at2759"/>
<evidence type="ECO:0000256" key="4">
    <source>
        <dbReference type="ARBA" id="ARBA00007920"/>
    </source>
</evidence>
<dbReference type="InterPro" id="IPR029058">
    <property type="entry name" value="AB_hydrolase_fold"/>
</dbReference>
<evidence type="ECO:0000256" key="3">
    <source>
        <dbReference type="ARBA" id="ARBA00004370"/>
    </source>
</evidence>
<reference evidence="11" key="5">
    <citation type="submission" date="2015-06" db="UniProtKB">
        <authorList>
            <consortium name="EnsemblFungi"/>
        </authorList>
    </citation>
    <scope>IDENTIFICATION</scope>
    <source>
        <strain evidence="11">ATCC 64411</strain>
    </source>
</reference>
<dbReference type="GO" id="GO:0016020">
    <property type="term" value="C:membrane"/>
    <property type="evidence" value="ECO:0007669"/>
    <property type="project" value="UniProtKB-SubCell"/>
</dbReference>
<dbReference type="Proteomes" id="UP000011715">
    <property type="component" value="Unassembled WGS sequence"/>
</dbReference>
<dbReference type="SUPFAM" id="SSF53474">
    <property type="entry name" value="alpha/beta-Hydrolases"/>
    <property type="match status" value="1"/>
</dbReference>
<dbReference type="EMBL" id="GL876969">
    <property type="protein sequence ID" value="KLU86526.1"/>
    <property type="molecule type" value="Genomic_DNA"/>
</dbReference>
<keyword evidence="6" id="KW-0496">Mitochondrion</keyword>
<keyword evidence="7" id="KW-0472">Membrane</keyword>
<dbReference type="PANTHER" id="PTHR48182:SF2">
    <property type="entry name" value="PROTEIN SERAC1"/>
    <property type="match status" value="1"/>
</dbReference>
<dbReference type="EMBL" id="ADBL01001321">
    <property type="status" value="NOT_ANNOTATED_CDS"/>
    <property type="molecule type" value="Genomic_DNA"/>
</dbReference>
<dbReference type="OMA" id="WAKKEMN"/>
<feature type="domain" description="DUF676" evidence="9">
    <location>
        <begin position="25"/>
        <end position="162"/>
    </location>
</feature>
<dbReference type="EnsemblFungi" id="MAPG_05538T0">
    <property type="protein sequence ID" value="MAPG_05538T0"/>
    <property type="gene ID" value="MAPG_05538"/>
</dbReference>
<keyword evidence="5" id="KW-0256">Endoplasmic reticulum</keyword>
<keyword evidence="12" id="KW-1185">Reference proteome</keyword>
<evidence type="ECO:0000256" key="2">
    <source>
        <dbReference type="ARBA" id="ARBA00004240"/>
    </source>
</evidence>
<evidence type="ECO:0000256" key="5">
    <source>
        <dbReference type="ARBA" id="ARBA00022824"/>
    </source>
</evidence>
<dbReference type="AlphaFoldDB" id="A0A0C4DZN2"/>
<reference evidence="12" key="2">
    <citation type="submission" date="2010-05" db="EMBL/GenBank/DDBJ databases">
        <title>The genome sequence of Magnaporthe poae strain ATCC 64411.</title>
        <authorList>
            <person name="Ma L.-J."/>
            <person name="Dead R."/>
            <person name="Young S."/>
            <person name="Zeng Q."/>
            <person name="Koehrsen M."/>
            <person name="Alvarado L."/>
            <person name="Berlin A."/>
            <person name="Chapman S.B."/>
            <person name="Chen Z."/>
            <person name="Freedman E."/>
            <person name="Gellesch M."/>
            <person name="Goldberg J."/>
            <person name="Griggs A."/>
            <person name="Gujja S."/>
            <person name="Heilman E.R."/>
            <person name="Heiman D."/>
            <person name="Hepburn T."/>
            <person name="Howarth C."/>
            <person name="Jen D."/>
            <person name="Larson L."/>
            <person name="Mehta T."/>
            <person name="Neiman D."/>
            <person name="Pearson M."/>
            <person name="Roberts A."/>
            <person name="Saif S."/>
            <person name="Shea T."/>
            <person name="Shenoy N."/>
            <person name="Sisk P."/>
            <person name="Stolte C."/>
            <person name="Sykes S."/>
            <person name="Walk T."/>
            <person name="White J."/>
            <person name="Yandava C."/>
            <person name="Haas B."/>
            <person name="Nusbaum C."/>
            <person name="Birren B."/>
        </authorList>
    </citation>
    <scope>NUCLEOTIDE SEQUENCE [LARGE SCALE GENOMIC DNA]</scope>
    <source>
        <strain evidence="12">ATCC 64411 / 73-15</strain>
    </source>
</reference>
<dbReference type="PANTHER" id="PTHR48182">
    <property type="entry name" value="PROTEIN SERAC1"/>
    <property type="match status" value="1"/>
</dbReference>
<evidence type="ECO:0000256" key="8">
    <source>
        <dbReference type="SAM" id="MobiDB-lite"/>
    </source>
</evidence>
<protein>
    <recommendedName>
        <fullName evidence="9">DUF676 domain-containing protein</fullName>
    </recommendedName>
</protein>
<evidence type="ECO:0000256" key="6">
    <source>
        <dbReference type="ARBA" id="ARBA00023128"/>
    </source>
</evidence>
<dbReference type="Pfam" id="PF05057">
    <property type="entry name" value="DUF676"/>
    <property type="match status" value="1"/>
</dbReference>
<evidence type="ECO:0000313" key="12">
    <source>
        <dbReference type="Proteomes" id="UP000011715"/>
    </source>
</evidence>
<evidence type="ECO:0000313" key="10">
    <source>
        <dbReference type="EMBL" id="KLU86526.1"/>
    </source>
</evidence>
<evidence type="ECO:0000256" key="7">
    <source>
        <dbReference type="ARBA" id="ARBA00023136"/>
    </source>
</evidence>
<evidence type="ECO:0000313" key="11">
    <source>
        <dbReference type="EnsemblFungi" id="MAPG_05538T0"/>
    </source>
</evidence>
<dbReference type="eggNOG" id="KOG2029">
    <property type="taxonomic scope" value="Eukaryota"/>
</dbReference>
<organism evidence="11 12">
    <name type="scientific">Magnaporthiopsis poae (strain ATCC 64411 / 73-15)</name>
    <name type="common">Kentucky bluegrass fungus</name>
    <name type="synonym">Magnaporthe poae</name>
    <dbReference type="NCBI Taxonomy" id="644358"/>
    <lineage>
        <taxon>Eukaryota</taxon>
        <taxon>Fungi</taxon>
        <taxon>Dikarya</taxon>
        <taxon>Ascomycota</taxon>
        <taxon>Pezizomycotina</taxon>
        <taxon>Sordariomycetes</taxon>
        <taxon>Sordariomycetidae</taxon>
        <taxon>Magnaporthales</taxon>
        <taxon>Magnaporthaceae</taxon>
        <taxon>Magnaporthiopsis</taxon>
    </lineage>
</organism>
<proteinExistence type="inferred from homology"/>
<dbReference type="GO" id="GO:0005783">
    <property type="term" value="C:endoplasmic reticulum"/>
    <property type="evidence" value="ECO:0007669"/>
    <property type="project" value="UniProtKB-SubCell"/>
</dbReference>
<accession>A0A0C4DZN2</accession>
<evidence type="ECO:0000256" key="1">
    <source>
        <dbReference type="ARBA" id="ARBA00004173"/>
    </source>
</evidence>
<comment type="similarity">
    <text evidence="4">Belongs to the putative lipase ROG1 family.</text>
</comment>
<dbReference type="GO" id="GO:0005739">
    <property type="term" value="C:mitochondrion"/>
    <property type="evidence" value="ECO:0007669"/>
    <property type="project" value="UniProtKB-SubCell"/>
</dbReference>
<dbReference type="Gene3D" id="3.40.50.1820">
    <property type="entry name" value="alpha/beta hydrolase"/>
    <property type="match status" value="1"/>
</dbReference>
<reference evidence="10" key="1">
    <citation type="submission" date="2010-05" db="EMBL/GenBank/DDBJ databases">
        <title>The Genome Sequence of Magnaporthe poae strain ATCC 64411.</title>
        <authorList>
            <consortium name="The Broad Institute Genome Sequencing Platform"/>
            <consortium name="Broad Institute Genome Sequencing Center for Infectious Disease"/>
            <person name="Ma L.-J."/>
            <person name="Dead R."/>
            <person name="Young S."/>
            <person name="Zeng Q."/>
            <person name="Koehrsen M."/>
            <person name="Alvarado L."/>
            <person name="Berlin A."/>
            <person name="Chapman S.B."/>
            <person name="Chen Z."/>
            <person name="Freedman E."/>
            <person name="Gellesch M."/>
            <person name="Goldberg J."/>
            <person name="Griggs A."/>
            <person name="Gujja S."/>
            <person name="Heilman E.R."/>
            <person name="Heiman D."/>
            <person name="Hepburn T."/>
            <person name="Howarth C."/>
            <person name="Jen D."/>
            <person name="Larson L."/>
            <person name="Mehta T."/>
            <person name="Neiman D."/>
            <person name="Pearson M."/>
            <person name="Roberts A."/>
            <person name="Saif S."/>
            <person name="Shea T."/>
            <person name="Shenoy N."/>
            <person name="Sisk P."/>
            <person name="Stolte C."/>
            <person name="Sykes S."/>
            <person name="Walk T."/>
            <person name="White J."/>
            <person name="Yandava C."/>
            <person name="Haas B."/>
            <person name="Nusbaum C."/>
            <person name="Birren B."/>
        </authorList>
    </citation>
    <scope>NUCLEOTIDE SEQUENCE</scope>
    <source>
        <strain evidence="10">ATCC 64411</strain>
    </source>
</reference>
<name>A0A0C4DZN2_MAGP6</name>
<comment type="subcellular location">
    <subcellularLocation>
        <location evidence="2">Endoplasmic reticulum</location>
    </subcellularLocation>
    <subcellularLocation>
        <location evidence="3">Membrane</location>
    </subcellularLocation>
    <subcellularLocation>
        <location evidence="1">Mitochondrion</location>
    </subcellularLocation>
</comment>
<dbReference type="VEuPathDB" id="FungiDB:MAPG_05538"/>